<dbReference type="EMBL" id="JBEZNA010000012">
    <property type="protein sequence ID" value="MEU9577231.1"/>
    <property type="molecule type" value="Genomic_DNA"/>
</dbReference>
<gene>
    <name evidence="2" type="ORF">AB0D95_08185</name>
</gene>
<dbReference type="CDD" id="cd04301">
    <property type="entry name" value="NAT_SF"/>
    <property type="match status" value="1"/>
</dbReference>
<reference evidence="2 3" key="1">
    <citation type="submission" date="2024-06" db="EMBL/GenBank/DDBJ databases">
        <title>The Natural Products Discovery Center: Release of the First 8490 Sequenced Strains for Exploring Actinobacteria Biosynthetic Diversity.</title>
        <authorList>
            <person name="Kalkreuter E."/>
            <person name="Kautsar S.A."/>
            <person name="Yang D."/>
            <person name="Bader C.D."/>
            <person name="Teijaro C.N."/>
            <person name="Fluegel L."/>
            <person name="Davis C.M."/>
            <person name="Simpson J.R."/>
            <person name="Lauterbach L."/>
            <person name="Steele A.D."/>
            <person name="Gui C."/>
            <person name="Meng S."/>
            <person name="Li G."/>
            <person name="Viehrig K."/>
            <person name="Ye F."/>
            <person name="Su P."/>
            <person name="Kiefer A.F."/>
            <person name="Nichols A."/>
            <person name="Cepeda A.J."/>
            <person name="Yan W."/>
            <person name="Fan B."/>
            <person name="Jiang Y."/>
            <person name="Adhikari A."/>
            <person name="Zheng C.-J."/>
            <person name="Schuster L."/>
            <person name="Cowan T.M."/>
            <person name="Smanski M.J."/>
            <person name="Chevrette M.G."/>
            <person name="De Carvalho L.P.S."/>
            <person name="Shen B."/>
        </authorList>
    </citation>
    <scope>NUCLEOTIDE SEQUENCE [LARGE SCALE GENOMIC DNA]</scope>
    <source>
        <strain evidence="2 3">NPDC048117</strain>
    </source>
</reference>
<sequence length="209" mass="22816">MTSVPFVRPYRPSDRPAVGRICVLTAHDGGDATPHYADPGILPAIFAYPYVDREPELAFVVDDGDGEAVGYIVGTADTPAFVTWFRDHWLPTVAGAYPPPAVNGAEPTPDESMAALLHRPERMVWPELSSHPAHLHIDILPARQGLGLGRALMETYLSALDKAGVEAVHLCMSRANTRARSFYDRMGFQELTVPDDGPVRYLGRPTARA</sequence>
<dbReference type="PANTHER" id="PTHR13170:SF16">
    <property type="entry name" value="PROTEIN O-GLCNACASE"/>
    <property type="match status" value="1"/>
</dbReference>
<accession>A0ABV3EM23</accession>
<feature type="domain" description="N-acetyltransferase" evidence="1">
    <location>
        <begin position="5"/>
        <end position="208"/>
    </location>
</feature>
<evidence type="ECO:0000259" key="1">
    <source>
        <dbReference type="PROSITE" id="PS51186"/>
    </source>
</evidence>
<dbReference type="Gene3D" id="3.40.630.30">
    <property type="match status" value="1"/>
</dbReference>
<evidence type="ECO:0000313" key="3">
    <source>
        <dbReference type="Proteomes" id="UP001551584"/>
    </source>
</evidence>
<comment type="caution">
    <text evidence="2">The sequence shown here is derived from an EMBL/GenBank/DDBJ whole genome shotgun (WGS) entry which is preliminary data.</text>
</comment>
<dbReference type="PROSITE" id="PS51186">
    <property type="entry name" value="GNAT"/>
    <property type="match status" value="1"/>
</dbReference>
<proteinExistence type="predicted"/>
<organism evidence="2 3">
    <name type="scientific">Streptomyces chilikensis</name>
    <dbReference type="NCBI Taxonomy" id="1194079"/>
    <lineage>
        <taxon>Bacteria</taxon>
        <taxon>Bacillati</taxon>
        <taxon>Actinomycetota</taxon>
        <taxon>Actinomycetes</taxon>
        <taxon>Kitasatosporales</taxon>
        <taxon>Streptomycetaceae</taxon>
        <taxon>Streptomyces</taxon>
    </lineage>
</organism>
<dbReference type="InterPro" id="IPR051822">
    <property type="entry name" value="Glycosyl_Hydrolase_84"/>
</dbReference>
<dbReference type="PANTHER" id="PTHR13170">
    <property type="entry name" value="O-GLCNACASE"/>
    <property type="match status" value="1"/>
</dbReference>
<name>A0ABV3EM23_9ACTN</name>
<dbReference type="Proteomes" id="UP001551584">
    <property type="component" value="Unassembled WGS sequence"/>
</dbReference>
<dbReference type="InterPro" id="IPR000182">
    <property type="entry name" value="GNAT_dom"/>
</dbReference>
<dbReference type="SUPFAM" id="SSF55729">
    <property type="entry name" value="Acyl-CoA N-acyltransferases (Nat)"/>
    <property type="match status" value="1"/>
</dbReference>
<dbReference type="InterPro" id="IPR016181">
    <property type="entry name" value="Acyl_CoA_acyltransferase"/>
</dbReference>
<evidence type="ECO:0000313" key="2">
    <source>
        <dbReference type="EMBL" id="MEU9577231.1"/>
    </source>
</evidence>
<dbReference type="RefSeq" id="WP_359270246.1">
    <property type="nucleotide sequence ID" value="NZ_JBEZNA010000012.1"/>
</dbReference>
<dbReference type="Pfam" id="PF00583">
    <property type="entry name" value="Acetyltransf_1"/>
    <property type="match status" value="1"/>
</dbReference>
<protein>
    <submittedName>
        <fullName evidence="2">GNAT family N-acetyltransferase</fullName>
    </submittedName>
</protein>
<keyword evidence="3" id="KW-1185">Reference proteome</keyword>